<evidence type="ECO:0000256" key="6">
    <source>
        <dbReference type="ARBA" id="ARBA00023146"/>
    </source>
</evidence>
<dbReference type="GO" id="GO:0005737">
    <property type="term" value="C:cytoplasm"/>
    <property type="evidence" value="ECO:0007669"/>
    <property type="project" value="UniProtKB-SubCell"/>
</dbReference>
<keyword evidence="2 7" id="KW-0436">Ligase</keyword>
<feature type="binding site" evidence="7">
    <location>
        <position position="317"/>
    </location>
    <ligand>
        <name>L-aspartate</name>
        <dbReference type="ChEBI" id="CHEBI:29991"/>
    </ligand>
</feature>
<dbReference type="PRINTS" id="PR01042">
    <property type="entry name" value="TRNASYNTHASP"/>
</dbReference>
<keyword evidence="6 7" id="KW-0030">Aminoacyl-tRNA synthetase</keyword>
<dbReference type="Pfam" id="PF01336">
    <property type="entry name" value="tRNA_anti-codon"/>
    <property type="match status" value="1"/>
</dbReference>
<comment type="caution">
    <text evidence="7">Lacks conserved residue(s) required for the propagation of feature annotation.</text>
</comment>
<proteinExistence type="inferred from homology"/>
<dbReference type="EC" id="6.1.1.23" evidence="7"/>
<dbReference type="InterPro" id="IPR047090">
    <property type="entry name" value="AspRS_core"/>
</dbReference>
<feature type="binding site" evidence="7">
    <location>
        <position position="353"/>
    </location>
    <ligand>
        <name>ATP</name>
        <dbReference type="ChEBI" id="CHEBI:30616"/>
    </ligand>
</feature>
<evidence type="ECO:0000313" key="9">
    <source>
        <dbReference type="EMBL" id="KKP61088.1"/>
    </source>
</evidence>
<feature type="region of interest" description="Aspartate" evidence="7">
    <location>
        <begin position="190"/>
        <end position="193"/>
    </location>
</feature>
<evidence type="ECO:0000256" key="4">
    <source>
        <dbReference type="ARBA" id="ARBA00022840"/>
    </source>
</evidence>
<dbReference type="GO" id="GO:0006422">
    <property type="term" value="P:aspartyl-tRNA aminoacylation"/>
    <property type="evidence" value="ECO:0007669"/>
    <property type="project" value="UniProtKB-UniRule"/>
</dbReference>
<comment type="caution">
    <text evidence="9">The sequence shown here is derived from an EMBL/GenBank/DDBJ whole genome shotgun (WGS) entry which is preliminary data.</text>
</comment>
<dbReference type="PANTHER" id="PTHR22594">
    <property type="entry name" value="ASPARTYL/LYSYL-TRNA SYNTHETASE"/>
    <property type="match status" value="1"/>
</dbReference>
<reference evidence="9 10" key="1">
    <citation type="journal article" date="2015" name="Nature">
        <title>rRNA introns, odd ribosomes, and small enigmatic genomes across a large radiation of phyla.</title>
        <authorList>
            <person name="Brown C.T."/>
            <person name="Hug L.A."/>
            <person name="Thomas B.C."/>
            <person name="Sharon I."/>
            <person name="Castelle C.J."/>
            <person name="Singh A."/>
            <person name="Wilkins M.J."/>
            <person name="Williams K.H."/>
            <person name="Banfield J.F."/>
        </authorList>
    </citation>
    <scope>NUCLEOTIDE SEQUENCE [LARGE SCALE GENOMIC DNA]</scope>
</reference>
<accession>A0A0G0AVA1</accession>
<evidence type="ECO:0000256" key="5">
    <source>
        <dbReference type="ARBA" id="ARBA00022917"/>
    </source>
</evidence>
<dbReference type="Gene3D" id="3.30.1360.30">
    <property type="entry name" value="GAD-like domain"/>
    <property type="match status" value="1"/>
</dbReference>
<dbReference type="PROSITE" id="PS50862">
    <property type="entry name" value="AA_TRNA_LIGASE_II"/>
    <property type="match status" value="1"/>
</dbReference>
<comment type="function">
    <text evidence="7">Aspartyl-tRNA synthetase with relaxed tRNA specificity since it is able to aspartylate not only its cognate tRNA(Asp) but also tRNA(Asn). Reaction proceeds in two steps: L-aspartate is first activated by ATP to form Asp-AMP and then transferred to the acceptor end of tRNA(Asp/Asn).</text>
</comment>
<comment type="subcellular location">
    <subcellularLocation>
        <location evidence="7">Cytoplasm</location>
    </subcellularLocation>
</comment>
<dbReference type="InterPro" id="IPR002312">
    <property type="entry name" value="Asp/Asn-tRNA-synth_IIb"/>
</dbReference>
<protein>
    <recommendedName>
        <fullName evidence="7">Aspartate--tRNA(Asp/Asn) ligase</fullName>
        <ecNumber evidence="7">6.1.1.23</ecNumber>
    </recommendedName>
    <alternativeName>
        <fullName evidence="7">Aspartyl-tRNA synthetase</fullName>
        <shortName evidence="7">AspRS</shortName>
    </alternativeName>
    <alternativeName>
        <fullName evidence="7">Non-discriminating aspartyl-tRNA synthetase</fullName>
        <shortName evidence="7">ND-AspRS</shortName>
    </alternativeName>
</protein>
<dbReference type="InterPro" id="IPR045864">
    <property type="entry name" value="aa-tRNA-synth_II/BPL/LPL"/>
</dbReference>
<feature type="binding site" evidence="7">
    <location>
        <position position="360"/>
    </location>
    <ligand>
        <name>L-aspartate</name>
        <dbReference type="ChEBI" id="CHEBI:29991"/>
    </ligand>
</feature>
<dbReference type="GO" id="GO:0050560">
    <property type="term" value="F:aspartate-tRNA(Asn) ligase activity"/>
    <property type="evidence" value="ECO:0007669"/>
    <property type="project" value="UniProtKB-EC"/>
</dbReference>
<dbReference type="InterPro" id="IPR004524">
    <property type="entry name" value="Asp-tRNA-ligase_1"/>
</dbReference>
<feature type="binding site" evidence="7">
    <location>
        <position position="212"/>
    </location>
    <ligand>
        <name>L-aspartate</name>
        <dbReference type="ChEBI" id="CHEBI:29991"/>
    </ligand>
</feature>
<keyword evidence="5 7" id="KW-0648">Protein biosynthesis</keyword>
<gene>
    <name evidence="7" type="primary">aspS</name>
    <name evidence="9" type="ORF">UR54_C0005G0020</name>
</gene>
<dbReference type="CDD" id="cd00777">
    <property type="entry name" value="AspRS_core"/>
    <property type="match status" value="1"/>
</dbReference>
<dbReference type="GO" id="GO:0003676">
    <property type="term" value="F:nucleic acid binding"/>
    <property type="evidence" value="ECO:0007669"/>
    <property type="project" value="InterPro"/>
</dbReference>
<dbReference type="NCBIfam" id="TIGR00459">
    <property type="entry name" value="aspS_bact"/>
    <property type="match status" value="1"/>
</dbReference>
<dbReference type="SUPFAM" id="SSF55681">
    <property type="entry name" value="Class II aaRS and biotin synthetases"/>
    <property type="match status" value="1"/>
</dbReference>
<evidence type="ECO:0000256" key="3">
    <source>
        <dbReference type="ARBA" id="ARBA00022741"/>
    </source>
</evidence>
<feature type="binding site" evidence="7">
    <location>
        <begin position="405"/>
        <end position="408"/>
    </location>
    <ligand>
        <name>ATP</name>
        <dbReference type="ChEBI" id="CHEBI:30616"/>
    </ligand>
</feature>
<dbReference type="InterPro" id="IPR004364">
    <property type="entry name" value="Aa-tRNA-synt_II"/>
</dbReference>
<name>A0A0G0AVA1_9BACT</name>
<evidence type="ECO:0000256" key="2">
    <source>
        <dbReference type="ARBA" id="ARBA00022598"/>
    </source>
</evidence>
<dbReference type="PANTHER" id="PTHR22594:SF5">
    <property type="entry name" value="ASPARTATE--TRNA LIGASE, MITOCHONDRIAL"/>
    <property type="match status" value="1"/>
</dbReference>
<dbReference type="Gene3D" id="2.40.50.140">
    <property type="entry name" value="Nucleic acid-binding proteins"/>
    <property type="match status" value="1"/>
</dbReference>
<dbReference type="Proteomes" id="UP000034688">
    <property type="component" value="Unassembled WGS sequence"/>
</dbReference>
<dbReference type="STRING" id="1618477.UR54_C0005G0020"/>
<comment type="subunit">
    <text evidence="7">Homodimer.</text>
</comment>
<feature type="domain" description="Aminoacyl-transfer RNA synthetases class-II family profile" evidence="8">
    <location>
        <begin position="143"/>
        <end position="426"/>
    </location>
</feature>
<comment type="similarity">
    <text evidence="1 7">Belongs to the class-II aminoacyl-tRNA synthetase family. Type 1 subfamily.</text>
</comment>
<dbReference type="InterPro" id="IPR004365">
    <property type="entry name" value="NA-bd_OB_tRNA"/>
</dbReference>
<feature type="site" description="Important for tRNA non-discrimination" evidence="7">
    <location>
        <position position="29"/>
    </location>
</feature>
<keyword evidence="3 7" id="KW-0547">Nucleotide-binding</keyword>
<organism evidence="9 10">
    <name type="scientific">Candidatus Roizmanbacteria bacterium GW2011_GWA2_34_18</name>
    <dbReference type="NCBI Taxonomy" id="1618477"/>
    <lineage>
        <taxon>Bacteria</taxon>
        <taxon>Candidatus Roizmaniibacteriota</taxon>
    </lineage>
</organism>
<dbReference type="InterPro" id="IPR047089">
    <property type="entry name" value="Asp-tRNA-ligase_1_N"/>
</dbReference>
<dbReference type="InterPro" id="IPR012340">
    <property type="entry name" value="NA-bd_OB-fold"/>
</dbReference>
<dbReference type="CDD" id="cd04317">
    <property type="entry name" value="EcAspRS_like_N"/>
    <property type="match status" value="1"/>
</dbReference>
<feature type="binding site" evidence="7">
    <location>
        <position position="166"/>
    </location>
    <ligand>
        <name>L-aspartate</name>
        <dbReference type="ChEBI" id="CHEBI:29991"/>
    </ligand>
</feature>
<keyword evidence="4 7" id="KW-0067">ATP-binding</keyword>
<evidence type="ECO:0000259" key="8">
    <source>
        <dbReference type="PROSITE" id="PS50862"/>
    </source>
</evidence>
<evidence type="ECO:0000256" key="7">
    <source>
        <dbReference type="HAMAP-Rule" id="MF_00044"/>
    </source>
</evidence>
<sequence>MKTLYVEQTVDKIGEVVELYGWVDSKRDHKKIVFIDLRDRTGTVQIVGDERFKRLSTEDVVYIKGLVKKRPEKLINPKLKTGTIEIETKEIKVLNKTQPLPIPVNTDGHDVDEEVRLKYRYLDLRRPRMYKNLAFRSKFIDLIRQYLFKEGFLEIETPILSETTPEGARDFIVPSRLQPGKFYALPQSPQQYKQLFMVGGIEKYFQIARCFRDEDPRADRAYGEFTQLDLEMSFVQREDVMKLTENLFIEVYEKLKVPIKQKPFPIFTYAEAIKKFGADKFDLRTEEEKKKNIQAFAWVVDFPFFEKTPEGGWTFTHNPFSAPKPEFMEDLFNKKNVGSILTTQYDLVCNGYEVGGGSIRNHTPEGLKAVFEIMGLSEEEINLKFGHMIEALGYGAPPHGGIAPGIDRLLTCITGETSIREVIAYPMTSGGRTSVMKAPSVVKEEKLKELGIKI</sequence>
<dbReference type="AlphaFoldDB" id="A0A0G0AVA1"/>
<dbReference type="EMBL" id="LBPP01000005">
    <property type="protein sequence ID" value="KKP61088.1"/>
    <property type="molecule type" value="Genomic_DNA"/>
</dbReference>
<dbReference type="Pfam" id="PF00152">
    <property type="entry name" value="tRNA-synt_2"/>
    <property type="match status" value="1"/>
</dbReference>
<dbReference type="InterPro" id="IPR004115">
    <property type="entry name" value="GAD-like_sf"/>
</dbReference>
<dbReference type="HAMAP" id="MF_00044">
    <property type="entry name" value="Asp_tRNA_synth_type1"/>
    <property type="match status" value="1"/>
</dbReference>
<dbReference type="Gene3D" id="3.30.930.10">
    <property type="entry name" value="Bira Bifunctional Protein, Domain 2"/>
    <property type="match status" value="2"/>
</dbReference>
<dbReference type="SUPFAM" id="SSF50249">
    <property type="entry name" value="Nucleic acid-binding proteins"/>
    <property type="match status" value="1"/>
</dbReference>
<keyword evidence="7" id="KW-0963">Cytoplasm</keyword>
<dbReference type="PATRIC" id="fig|1618477.3.peg.124"/>
<evidence type="ECO:0000313" key="10">
    <source>
        <dbReference type="Proteomes" id="UP000034688"/>
    </source>
</evidence>
<comment type="catalytic activity">
    <reaction evidence="7">
        <text>tRNA(Asx) + L-aspartate + ATP = L-aspartyl-tRNA(Asx) + AMP + diphosphate</text>
        <dbReference type="Rhea" id="RHEA:18349"/>
        <dbReference type="Rhea" id="RHEA-COMP:9710"/>
        <dbReference type="Rhea" id="RHEA-COMP:9711"/>
        <dbReference type="ChEBI" id="CHEBI:29991"/>
        <dbReference type="ChEBI" id="CHEBI:30616"/>
        <dbReference type="ChEBI" id="CHEBI:33019"/>
        <dbReference type="ChEBI" id="CHEBI:78442"/>
        <dbReference type="ChEBI" id="CHEBI:78516"/>
        <dbReference type="ChEBI" id="CHEBI:456215"/>
        <dbReference type="EC" id="6.1.1.23"/>
    </reaction>
</comment>
<dbReference type="GO" id="GO:0004815">
    <property type="term" value="F:aspartate-tRNA ligase activity"/>
    <property type="evidence" value="ECO:0007669"/>
    <property type="project" value="UniProtKB-UniRule"/>
</dbReference>
<dbReference type="GO" id="GO:0005524">
    <property type="term" value="F:ATP binding"/>
    <property type="evidence" value="ECO:0007669"/>
    <property type="project" value="UniProtKB-UniRule"/>
</dbReference>
<feature type="binding site" evidence="7">
    <location>
        <begin position="212"/>
        <end position="214"/>
    </location>
    <ligand>
        <name>ATP</name>
        <dbReference type="ChEBI" id="CHEBI:30616"/>
    </ligand>
</feature>
<dbReference type="InterPro" id="IPR006195">
    <property type="entry name" value="aa-tRNA-synth_II"/>
</dbReference>
<evidence type="ECO:0000256" key="1">
    <source>
        <dbReference type="ARBA" id="ARBA00006303"/>
    </source>
</evidence>